<dbReference type="OrthoDB" id="2641813at2759"/>
<keyword evidence="5" id="KW-1185">Reference proteome</keyword>
<dbReference type="AlphaFoldDB" id="A0A0D0CQI1"/>
<evidence type="ECO:0000259" key="3">
    <source>
        <dbReference type="Pfam" id="PF13359"/>
    </source>
</evidence>
<proteinExistence type="predicted"/>
<dbReference type="HOGENOM" id="CLU_018552_1_2_1"/>
<feature type="domain" description="DDE Tnp4" evidence="3">
    <location>
        <begin position="116"/>
        <end position="201"/>
    </location>
</feature>
<dbReference type="Proteomes" id="UP000054538">
    <property type="component" value="Unassembled WGS sequence"/>
</dbReference>
<reference evidence="5" key="2">
    <citation type="submission" date="2015-01" db="EMBL/GenBank/DDBJ databases">
        <title>Evolutionary Origins and Diversification of the Mycorrhizal Mutualists.</title>
        <authorList>
            <consortium name="DOE Joint Genome Institute"/>
            <consortium name="Mycorrhizal Genomics Consortium"/>
            <person name="Kohler A."/>
            <person name="Kuo A."/>
            <person name="Nagy L.G."/>
            <person name="Floudas D."/>
            <person name="Copeland A."/>
            <person name="Barry K.W."/>
            <person name="Cichocki N."/>
            <person name="Veneault-Fourrey C."/>
            <person name="LaButti K."/>
            <person name="Lindquist E.A."/>
            <person name="Lipzen A."/>
            <person name="Lundell T."/>
            <person name="Morin E."/>
            <person name="Murat C."/>
            <person name="Riley R."/>
            <person name="Ohm R."/>
            <person name="Sun H."/>
            <person name="Tunlid A."/>
            <person name="Henrissat B."/>
            <person name="Grigoriev I.V."/>
            <person name="Hibbett D.S."/>
            <person name="Martin F."/>
        </authorList>
    </citation>
    <scope>NUCLEOTIDE SEQUENCE [LARGE SCALE GENOMIC DNA]</scope>
    <source>
        <strain evidence="5">Ve08.2h10</strain>
    </source>
</reference>
<accession>A0A0D0CQI1</accession>
<reference evidence="4 5" key="1">
    <citation type="submission" date="2014-04" db="EMBL/GenBank/DDBJ databases">
        <authorList>
            <consortium name="DOE Joint Genome Institute"/>
            <person name="Kuo A."/>
            <person name="Kohler A."/>
            <person name="Jargeat P."/>
            <person name="Nagy L.G."/>
            <person name="Floudas D."/>
            <person name="Copeland A."/>
            <person name="Barry K.W."/>
            <person name="Cichocki N."/>
            <person name="Veneault-Fourrey C."/>
            <person name="LaButti K."/>
            <person name="Lindquist E.A."/>
            <person name="Lipzen A."/>
            <person name="Lundell T."/>
            <person name="Morin E."/>
            <person name="Murat C."/>
            <person name="Sun H."/>
            <person name="Tunlid A."/>
            <person name="Henrissat B."/>
            <person name="Grigoriev I.V."/>
            <person name="Hibbett D.S."/>
            <person name="Martin F."/>
            <person name="Nordberg H.P."/>
            <person name="Cantor M.N."/>
            <person name="Hua S.X."/>
        </authorList>
    </citation>
    <scope>NUCLEOTIDE SEQUENCE [LARGE SCALE GENOMIC DNA]</scope>
    <source>
        <strain evidence="4 5">Ve08.2h10</strain>
    </source>
</reference>
<evidence type="ECO:0000256" key="2">
    <source>
        <dbReference type="ARBA" id="ARBA00022723"/>
    </source>
</evidence>
<organism evidence="4 5">
    <name type="scientific">Paxillus rubicundulus Ve08.2h10</name>
    <dbReference type="NCBI Taxonomy" id="930991"/>
    <lineage>
        <taxon>Eukaryota</taxon>
        <taxon>Fungi</taxon>
        <taxon>Dikarya</taxon>
        <taxon>Basidiomycota</taxon>
        <taxon>Agaricomycotina</taxon>
        <taxon>Agaricomycetes</taxon>
        <taxon>Agaricomycetidae</taxon>
        <taxon>Boletales</taxon>
        <taxon>Paxilineae</taxon>
        <taxon>Paxillaceae</taxon>
        <taxon>Paxillus</taxon>
    </lineage>
</organism>
<gene>
    <name evidence="4" type="ORF">PAXRUDRAFT_56921</name>
</gene>
<feature type="non-terminal residue" evidence="4">
    <location>
        <position position="203"/>
    </location>
</feature>
<comment type="cofactor">
    <cofactor evidence="1">
        <name>a divalent metal cation</name>
        <dbReference type="ChEBI" id="CHEBI:60240"/>
    </cofactor>
</comment>
<evidence type="ECO:0000313" key="4">
    <source>
        <dbReference type="EMBL" id="KIK73066.1"/>
    </source>
</evidence>
<feature type="non-terminal residue" evidence="4">
    <location>
        <position position="1"/>
    </location>
</feature>
<name>A0A0D0CQI1_9AGAM</name>
<protein>
    <recommendedName>
        <fullName evidence="3">DDE Tnp4 domain-containing protein</fullName>
    </recommendedName>
</protein>
<evidence type="ECO:0000313" key="5">
    <source>
        <dbReference type="Proteomes" id="UP000054538"/>
    </source>
</evidence>
<keyword evidence="2" id="KW-0479">Metal-binding</keyword>
<dbReference type="InterPro" id="IPR027806">
    <property type="entry name" value="HARBI1_dom"/>
</dbReference>
<dbReference type="GO" id="GO:0046872">
    <property type="term" value="F:metal ion binding"/>
    <property type="evidence" value="ECO:0007669"/>
    <property type="project" value="UniProtKB-KW"/>
</dbReference>
<dbReference type="InParanoid" id="A0A0D0CQI1"/>
<sequence length="203" mass="23208">PDVFSALVEKISDHDIFMNNSKNPQMPVWTQLVIFLNGAGHYGNAATSQDMAEWAGVSVGTVHNCYKRVMVAIMHHHDAVIHFNPARKDDWQECENSKVWVESKTCVAWRNGFLCVDGTLFNLFQKPGWHGEGFFDRKSCYSLSNQIVIFPHNLRIVDYAIGIPGSLHDSSAFQWTRIARHPGQFFSEMEWLWADSAYSSHKF</sequence>
<dbReference type="Pfam" id="PF13359">
    <property type="entry name" value="DDE_Tnp_4"/>
    <property type="match status" value="1"/>
</dbReference>
<dbReference type="EMBL" id="KN830138">
    <property type="protein sequence ID" value="KIK73066.1"/>
    <property type="molecule type" value="Genomic_DNA"/>
</dbReference>
<evidence type="ECO:0000256" key="1">
    <source>
        <dbReference type="ARBA" id="ARBA00001968"/>
    </source>
</evidence>